<evidence type="ECO:0000313" key="3">
    <source>
        <dbReference type="EMBL" id="MDR4126833.1"/>
    </source>
</evidence>
<dbReference type="Gene3D" id="3.40.50.1820">
    <property type="entry name" value="alpha/beta hydrolase"/>
    <property type="match status" value="1"/>
</dbReference>
<reference evidence="3 4" key="1">
    <citation type="submission" date="2023-08" db="EMBL/GenBank/DDBJ databases">
        <title>Alcaligenaceae gen. nov., a novel taxon isolated from the sludge of Yixing Pesticide Factory.</title>
        <authorList>
            <person name="Ruan L."/>
        </authorList>
    </citation>
    <scope>NUCLEOTIDE SEQUENCE [LARGE SCALE GENOMIC DNA]</scope>
    <source>
        <strain evidence="3 4">LG-2</strain>
    </source>
</reference>
<dbReference type="PANTHER" id="PTHR22946:SF5">
    <property type="entry name" value="PEPTIDASE S9 PROLYL OLIGOPEPTIDASE CATALYTIC DOMAIN-CONTAINING PROTEIN"/>
    <property type="match status" value="1"/>
</dbReference>
<comment type="caution">
    <text evidence="3">The sequence shown here is derived from an EMBL/GenBank/DDBJ whole genome shotgun (WGS) entry which is preliminary data.</text>
</comment>
<evidence type="ECO:0000256" key="1">
    <source>
        <dbReference type="ARBA" id="ARBA00038115"/>
    </source>
</evidence>
<sequence>MTTSTHTIEITIEDEVMAGTFLAPRSKVPGVLFVHGWGGSQERDLDRARGIAGLGCVCLTFDLRGHIKNSPRQQTVTREENLRDLIAAYDCLHRHPAIDTQAIAVVGTSYGAYLSTILTTLRPVRWLSLRVPSLYRDEQWETPKRKLDREDLARYRSTLVPAVQNRALAACLQFRGDVLLVESENDHLVPRSTIMSYRAAFQHAHSLTHRVIDGADHGLTDKASQQAYTSILVNWITEMVVGARVGRMHQGRI</sequence>
<evidence type="ECO:0000259" key="2">
    <source>
        <dbReference type="Pfam" id="PF12697"/>
    </source>
</evidence>
<dbReference type="RefSeq" id="WP_165277944.1">
    <property type="nucleotide sequence ID" value="NZ_JAUZQE010000038.1"/>
</dbReference>
<dbReference type="Proteomes" id="UP001232156">
    <property type="component" value="Unassembled WGS sequence"/>
</dbReference>
<gene>
    <name evidence="3" type="ORF">Q8947_12670</name>
</gene>
<protein>
    <submittedName>
        <fullName evidence="3">Alpha/beta fold hydrolase</fullName>
    </submittedName>
</protein>
<dbReference type="SUPFAM" id="SSF53474">
    <property type="entry name" value="alpha/beta-Hydrolases"/>
    <property type="match status" value="1"/>
</dbReference>
<organism evidence="3 4">
    <name type="scientific">Yanghanlia caeni</name>
    <dbReference type="NCBI Taxonomy" id="3064283"/>
    <lineage>
        <taxon>Bacteria</taxon>
        <taxon>Pseudomonadati</taxon>
        <taxon>Pseudomonadota</taxon>
        <taxon>Betaproteobacteria</taxon>
        <taxon>Burkholderiales</taxon>
        <taxon>Alcaligenaceae</taxon>
        <taxon>Yanghanlia</taxon>
    </lineage>
</organism>
<feature type="domain" description="AB hydrolase-1" evidence="2">
    <location>
        <begin position="31"/>
        <end position="220"/>
    </location>
</feature>
<dbReference type="InterPro" id="IPR050261">
    <property type="entry name" value="FrsA_esterase"/>
</dbReference>
<dbReference type="InterPro" id="IPR029058">
    <property type="entry name" value="AB_hydrolase_fold"/>
</dbReference>
<dbReference type="EMBL" id="JAUZQE010000038">
    <property type="protein sequence ID" value="MDR4126833.1"/>
    <property type="molecule type" value="Genomic_DNA"/>
</dbReference>
<keyword evidence="3" id="KW-0378">Hydrolase</keyword>
<dbReference type="Pfam" id="PF12697">
    <property type="entry name" value="Abhydrolase_6"/>
    <property type="match status" value="1"/>
</dbReference>
<dbReference type="PANTHER" id="PTHR22946">
    <property type="entry name" value="DIENELACTONE HYDROLASE DOMAIN-CONTAINING PROTEIN-RELATED"/>
    <property type="match status" value="1"/>
</dbReference>
<keyword evidence="4" id="KW-1185">Reference proteome</keyword>
<proteinExistence type="inferred from homology"/>
<evidence type="ECO:0000313" key="4">
    <source>
        <dbReference type="Proteomes" id="UP001232156"/>
    </source>
</evidence>
<dbReference type="InterPro" id="IPR000073">
    <property type="entry name" value="AB_hydrolase_1"/>
</dbReference>
<dbReference type="GO" id="GO:0016787">
    <property type="term" value="F:hydrolase activity"/>
    <property type="evidence" value="ECO:0007669"/>
    <property type="project" value="UniProtKB-KW"/>
</dbReference>
<accession>A0ABU1D8Y3</accession>
<comment type="similarity">
    <text evidence="1">Belongs to the AB hydrolase superfamily. FUS2 hydrolase family.</text>
</comment>
<name>A0ABU1D8Y3_9BURK</name>